<sequence length="65" mass="7657">MLSCIGTMIYYSIYMCLPTPHSRLVAYSWNTYWGDQGEYFKIRRGINECGIEDKIYFGTPDFSRP</sequence>
<evidence type="ECO:0000313" key="3">
    <source>
        <dbReference type="Proteomes" id="UP000015104"/>
    </source>
</evidence>
<dbReference type="Gene3D" id="3.90.70.10">
    <property type="entry name" value="Cysteine proteinases"/>
    <property type="match status" value="1"/>
</dbReference>
<name>T1KZE6_TETUR</name>
<dbReference type="InterPro" id="IPR000668">
    <property type="entry name" value="Peptidase_C1A_C"/>
</dbReference>
<dbReference type="HOGENOM" id="CLU_2852550_0_0_1"/>
<evidence type="ECO:0000259" key="1">
    <source>
        <dbReference type="Pfam" id="PF00112"/>
    </source>
</evidence>
<dbReference type="Proteomes" id="UP000015104">
    <property type="component" value="Unassembled WGS sequence"/>
</dbReference>
<keyword evidence="3" id="KW-1185">Reference proteome</keyword>
<dbReference type="SUPFAM" id="SSF54001">
    <property type="entry name" value="Cysteine proteinases"/>
    <property type="match status" value="1"/>
</dbReference>
<accession>T1KZE6</accession>
<dbReference type="EnsemblMetazoa" id="tetur28g01340.1">
    <property type="protein sequence ID" value="tetur28g01340.1"/>
    <property type="gene ID" value="tetur28g01340"/>
</dbReference>
<dbReference type="GO" id="GO:0006508">
    <property type="term" value="P:proteolysis"/>
    <property type="evidence" value="ECO:0007669"/>
    <property type="project" value="InterPro"/>
</dbReference>
<protein>
    <recommendedName>
        <fullName evidence="1">Peptidase C1A papain C-terminal domain-containing protein</fullName>
    </recommendedName>
</protein>
<reference evidence="2" key="2">
    <citation type="submission" date="2015-06" db="UniProtKB">
        <authorList>
            <consortium name="EnsemblMetazoa"/>
        </authorList>
    </citation>
    <scope>IDENTIFICATION</scope>
</reference>
<dbReference type="InterPro" id="IPR038765">
    <property type="entry name" value="Papain-like_cys_pep_sf"/>
</dbReference>
<proteinExistence type="predicted"/>
<reference evidence="3" key="1">
    <citation type="submission" date="2011-08" db="EMBL/GenBank/DDBJ databases">
        <authorList>
            <person name="Rombauts S."/>
        </authorList>
    </citation>
    <scope>NUCLEOTIDE SEQUENCE</scope>
    <source>
        <strain evidence="3">London</strain>
    </source>
</reference>
<dbReference type="AlphaFoldDB" id="T1KZE6"/>
<feature type="domain" description="Peptidase C1A papain C-terminal" evidence="1">
    <location>
        <begin position="24"/>
        <end position="57"/>
    </location>
</feature>
<dbReference type="EMBL" id="CAEY01000738">
    <property type="status" value="NOT_ANNOTATED_CDS"/>
    <property type="molecule type" value="Genomic_DNA"/>
</dbReference>
<dbReference type="GO" id="GO:0008234">
    <property type="term" value="F:cysteine-type peptidase activity"/>
    <property type="evidence" value="ECO:0007669"/>
    <property type="project" value="InterPro"/>
</dbReference>
<evidence type="ECO:0000313" key="2">
    <source>
        <dbReference type="EnsemblMetazoa" id="tetur28g01340.1"/>
    </source>
</evidence>
<organism evidence="2 3">
    <name type="scientific">Tetranychus urticae</name>
    <name type="common">Two-spotted spider mite</name>
    <dbReference type="NCBI Taxonomy" id="32264"/>
    <lineage>
        <taxon>Eukaryota</taxon>
        <taxon>Metazoa</taxon>
        <taxon>Ecdysozoa</taxon>
        <taxon>Arthropoda</taxon>
        <taxon>Chelicerata</taxon>
        <taxon>Arachnida</taxon>
        <taxon>Acari</taxon>
        <taxon>Acariformes</taxon>
        <taxon>Trombidiformes</taxon>
        <taxon>Prostigmata</taxon>
        <taxon>Eleutherengona</taxon>
        <taxon>Raphignathae</taxon>
        <taxon>Tetranychoidea</taxon>
        <taxon>Tetranychidae</taxon>
        <taxon>Tetranychus</taxon>
    </lineage>
</organism>
<dbReference type="Pfam" id="PF00112">
    <property type="entry name" value="Peptidase_C1"/>
    <property type="match status" value="1"/>
</dbReference>